<dbReference type="Gene3D" id="1.10.472.10">
    <property type="entry name" value="Cyclin-like"/>
    <property type="match status" value="1"/>
</dbReference>
<name>A0AAD5YCU5_9APHY</name>
<feature type="domain" description="Cyclin N-terminal" evidence="2">
    <location>
        <begin position="75"/>
        <end position="168"/>
    </location>
</feature>
<gene>
    <name evidence="3" type="ORF">NLI96_g11986</name>
</gene>
<dbReference type="InterPro" id="IPR006671">
    <property type="entry name" value="Cyclin_N"/>
</dbReference>
<dbReference type="CDD" id="cd20557">
    <property type="entry name" value="CYCLIN_ScPCL1-like"/>
    <property type="match status" value="1"/>
</dbReference>
<protein>
    <recommendedName>
        <fullName evidence="2">Cyclin N-terminal domain-containing protein</fullName>
    </recommendedName>
</protein>
<dbReference type="PANTHER" id="PTHR15615">
    <property type="match status" value="1"/>
</dbReference>
<reference evidence="3" key="1">
    <citation type="submission" date="2022-07" db="EMBL/GenBank/DDBJ databases">
        <title>Genome Sequence of Physisporinus lineatus.</title>
        <authorList>
            <person name="Buettner E."/>
        </authorList>
    </citation>
    <scope>NUCLEOTIDE SEQUENCE</scope>
    <source>
        <strain evidence="3">VT162</strain>
    </source>
</reference>
<feature type="compositionally biased region" description="Low complexity" evidence="1">
    <location>
        <begin position="213"/>
        <end position="232"/>
    </location>
</feature>
<accession>A0AAD5YCU5</accession>
<dbReference type="InterPro" id="IPR013922">
    <property type="entry name" value="Cyclin_PHO80-like"/>
</dbReference>
<dbReference type="SUPFAM" id="SSF47954">
    <property type="entry name" value="Cyclin-like"/>
    <property type="match status" value="1"/>
</dbReference>
<dbReference type="GO" id="GO:0005634">
    <property type="term" value="C:nucleus"/>
    <property type="evidence" value="ECO:0007669"/>
    <property type="project" value="TreeGrafter"/>
</dbReference>
<evidence type="ECO:0000256" key="1">
    <source>
        <dbReference type="SAM" id="MobiDB-lite"/>
    </source>
</evidence>
<proteinExistence type="predicted"/>
<comment type="caution">
    <text evidence="3">The sequence shown here is derived from an EMBL/GenBank/DDBJ whole genome shotgun (WGS) entry which is preliminary data.</text>
</comment>
<evidence type="ECO:0000313" key="4">
    <source>
        <dbReference type="Proteomes" id="UP001212997"/>
    </source>
</evidence>
<dbReference type="PANTHER" id="PTHR15615:SF10">
    <property type="entry name" value="PHO85 CYCLIN-2-RELATED"/>
    <property type="match status" value="1"/>
</dbReference>
<dbReference type="GO" id="GO:0000307">
    <property type="term" value="C:cyclin-dependent protein kinase holoenzyme complex"/>
    <property type="evidence" value="ECO:0007669"/>
    <property type="project" value="TreeGrafter"/>
</dbReference>
<sequence>MVASQQSRSPVHQASLIDPSLHSSAIMEMLEIEMSRPLIEYVVDCVVETVDYAMGRPSSSSRGRSFSRQNEHIKFTKFVADVLRKAEVKVPALLVTLVYIDRAKPHLQIALEQWACERVFLGALILANKYLNDSTLKNIHWALCTGVFGKRDIGRIEREFLDVLDFQLGITEDDILAHHAAIISITRPHLRITISEAPSVRSPLPLNTPPASPKSRWSSDSSDLDTLSSVESGSPPHTPAHPAMDVDTASVVPAPSKHTSEYLAVSSNSVPSPSKPAKESNPRRLSNAFQLLRAFPLPQFHSRQSSSAATSSSTLASSTLSSDMSLSIPSTGCKPVVSTHVAPRAASLLI</sequence>
<dbReference type="Pfam" id="PF00134">
    <property type="entry name" value="Cyclin_N"/>
    <property type="match status" value="1"/>
</dbReference>
<keyword evidence="4" id="KW-1185">Reference proteome</keyword>
<organism evidence="3 4">
    <name type="scientific">Meripilus lineatus</name>
    <dbReference type="NCBI Taxonomy" id="2056292"/>
    <lineage>
        <taxon>Eukaryota</taxon>
        <taxon>Fungi</taxon>
        <taxon>Dikarya</taxon>
        <taxon>Basidiomycota</taxon>
        <taxon>Agaricomycotina</taxon>
        <taxon>Agaricomycetes</taxon>
        <taxon>Polyporales</taxon>
        <taxon>Meripilaceae</taxon>
        <taxon>Meripilus</taxon>
    </lineage>
</organism>
<dbReference type="Proteomes" id="UP001212997">
    <property type="component" value="Unassembled WGS sequence"/>
</dbReference>
<dbReference type="EMBL" id="JANAWD010000896">
    <property type="protein sequence ID" value="KAJ3475210.1"/>
    <property type="molecule type" value="Genomic_DNA"/>
</dbReference>
<feature type="region of interest" description="Disordered" evidence="1">
    <location>
        <begin position="262"/>
        <end position="283"/>
    </location>
</feature>
<dbReference type="GO" id="GO:0019901">
    <property type="term" value="F:protein kinase binding"/>
    <property type="evidence" value="ECO:0007669"/>
    <property type="project" value="InterPro"/>
</dbReference>
<dbReference type="GO" id="GO:0016538">
    <property type="term" value="F:cyclin-dependent protein serine/threonine kinase regulator activity"/>
    <property type="evidence" value="ECO:0007669"/>
    <property type="project" value="TreeGrafter"/>
</dbReference>
<evidence type="ECO:0000259" key="2">
    <source>
        <dbReference type="Pfam" id="PF00134"/>
    </source>
</evidence>
<dbReference type="InterPro" id="IPR036915">
    <property type="entry name" value="Cyclin-like_sf"/>
</dbReference>
<evidence type="ECO:0000313" key="3">
    <source>
        <dbReference type="EMBL" id="KAJ3475210.1"/>
    </source>
</evidence>
<feature type="region of interest" description="Disordered" evidence="1">
    <location>
        <begin position="201"/>
        <end position="244"/>
    </location>
</feature>
<dbReference type="AlphaFoldDB" id="A0AAD5YCU5"/>